<dbReference type="GO" id="GO:0005654">
    <property type="term" value="C:nucleoplasm"/>
    <property type="evidence" value="ECO:0007669"/>
    <property type="project" value="TreeGrafter"/>
</dbReference>
<name>A0A6P8PVI3_GEOSA</name>
<protein>
    <submittedName>
        <fullName evidence="3">RNA-binding protein 48-like</fullName>
    </submittedName>
</protein>
<feature type="compositionally biased region" description="Polar residues" evidence="1">
    <location>
        <begin position="102"/>
        <end position="125"/>
    </location>
</feature>
<dbReference type="PANTHER" id="PTHR20957:SF0">
    <property type="entry name" value="RNA-BINDING PROTEIN 48"/>
    <property type="match status" value="1"/>
</dbReference>
<organism evidence="2 3">
    <name type="scientific">Geotrypetes seraphini</name>
    <name type="common">Gaboon caecilian</name>
    <name type="synonym">Caecilia seraphini</name>
    <dbReference type="NCBI Taxonomy" id="260995"/>
    <lineage>
        <taxon>Eukaryota</taxon>
        <taxon>Metazoa</taxon>
        <taxon>Chordata</taxon>
        <taxon>Craniata</taxon>
        <taxon>Vertebrata</taxon>
        <taxon>Euteleostomi</taxon>
        <taxon>Amphibia</taxon>
        <taxon>Gymnophiona</taxon>
        <taxon>Geotrypetes</taxon>
    </lineage>
</organism>
<dbReference type="OrthoDB" id="78358at2759"/>
<feature type="compositionally biased region" description="Basic and acidic residues" evidence="1">
    <location>
        <begin position="277"/>
        <end position="286"/>
    </location>
</feature>
<keyword evidence="2" id="KW-1185">Reference proteome</keyword>
<dbReference type="RefSeq" id="XP_033779306.1">
    <property type="nucleotide sequence ID" value="XM_033923415.1"/>
</dbReference>
<evidence type="ECO:0000313" key="3">
    <source>
        <dbReference type="RefSeq" id="XP_033779306.1"/>
    </source>
</evidence>
<proteinExistence type="predicted"/>
<dbReference type="Proteomes" id="UP000515159">
    <property type="component" value="Chromosome 16"/>
</dbReference>
<reference evidence="3" key="1">
    <citation type="submission" date="2025-08" db="UniProtKB">
        <authorList>
            <consortium name="RefSeq"/>
        </authorList>
    </citation>
    <scope>IDENTIFICATION</scope>
</reference>
<feature type="region of interest" description="Disordered" evidence="1">
    <location>
        <begin position="96"/>
        <end position="125"/>
    </location>
</feature>
<dbReference type="InterPro" id="IPR039599">
    <property type="entry name" value="RBM48"/>
</dbReference>
<gene>
    <name evidence="3" type="primary">LOC117349819</name>
</gene>
<dbReference type="AlphaFoldDB" id="A0A6P8PVI3"/>
<dbReference type="FunCoup" id="A0A6P8PVI3">
    <property type="interactions" value="1995"/>
</dbReference>
<accession>A0A6P8PVI3</accession>
<dbReference type="GeneID" id="117349819"/>
<feature type="region of interest" description="Disordered" evidence="1">
    <location>
        <begin position="275"/>
        <end position="298"/>
    </location>
</feature>
<dbReference type="PANTHER" id="PTHR20957">
    <property type="entry name" value="RNA-BINDING PROTEIN 48"/>
    <property type="match status" value="1"/>
</dbReference>
<sequence>MVEAWWAEVAAEIPFLCSCFSGARVEKSQRLEMITGGCTPSNLPFHLLHVALAWDNWLHIGINNAPEFETVQETREKLQERRKFIAKATSKREWLVTEKDQGQNLTASEYSEPSSQPGRSNTSISSETPYSCFAHSFELPSSCSISQNPVTAIPAYVGNWPSESTANNSQAASSADIDQWKEHNMIAPTPGPQRKEPSNKGIGRFIPRTTLLEERKRRRDQDTAFHLTGASMDNTEVIIGPLLPEIPNVDMDDESLNVSANAIRNKLKEVSSIPVLKSERAEEENSQRAPPLKQRRRI</sequence>
<dbReference type="KEGG" id="gsh:117349819"/>
<evidence type="ECO:0000313" key="2">
    <source>
        <dbReference type="Proteomes" id="UP000515159"/>
    </source>
</evidence>
<dbReference type="InParanoid" id="A0A6P8PVI3"/>
<evidence type="ECO:0000256" key="1">
    <source>
        <dbReference type="SAM" id="MobiDB-lite"/>
    </source>
</evidence>